<keyword evidence="1" id="KW-1133">Transmembrane helix</keyword>
<evidence type="ECO:0000256" key="1">
    <source>
        <dbReference type="SAM" id="Phobius"/>
    </source>
</evidence>
<accession>A0A077K9V2</accession>
<keyword evidence="1" id="KW-0472">Membrane</keyword>
<sequence length="39" mass="4371">MKPEHYIALARLLKAAFFIALFAIAVSASLEVIPWIIRS</sequence>
<proteinExistence type="predicted"/>
<reference evidence="2 3" key="1">
    <citation type="journal article" date="2015" name="Arch. Virol.">
        <title>Full-genome sequence of a novel myovirus, GF-2, infecting Edwardsiella tarda: comparison with other Edwardsiella myoviral genomes.</title>
        <authorList>
            <person name="Yasuike M."/>
            <person name="Nishiki I."/>
            <person name="Iwasaki Y."/>
            <person name="Nakamura Y."/>
            <person name="Fujiwara A."/>
            <person name="Sugaya E."/>
            <person name="Kawato Y."/>
            <person name="Nagai S."/>
            <person name="Kobayashi T."/>
            <person name="Ototake M."/>
            <person name="Nakai T."/>
        </authorList>
    </citation>
    <scope>NUCLEOTIDE SEQUENCE [LARGE SCALE GENOMIC DNA]</scope>
</reference>
<dbReference type="GeneID" id="23681457"/>
<dbReference type="KEGG" id="vg:23681457"/>
<keyword evidence="3" id="KW-1185">Reference proteome</keyword>
<dbReference type="Proteomes" id="UP000202039">
    <property type="component" value="Segment"/>
</dbReference>
<protein>
    <submittedName>
        <fullName evidence="2">Uncharacterized protein</fullName>
    </submittedName>
</protein>
<feature type="transmembrane region" description="Helical" evidence="1">
    <location>
        <begin position="12"/>
        <end position="37"/>
    </location>
</feature>
<organism evidence="2 3">
    <name type="scientific">Edwardsiella phage GF-2</name>
    <dbReference type="NCBI Taxonomy" id="1537091"/>
    <lineage>
        <taxon>Viruses</taxon>
        <taxon>Duplodnaviria</taxon>
        <taxon>Heunggongvirae</taxon>
        <taxon>Uroviricota</taxon>
        <taxon>Caudoviricetes</taxon>
        <taxon>Gofduovirus</taxon>
        <taxon>Gofduovirus GF2</taxon>
    </lineage>
</organism>
<evidence type="ECO:0000313" key="2">
    <source>
        <dbReference type="EMBL" id="BAP28906.1"/>
    </source>
</evidence>
<dbReference type="RefSeq" id="YP_009126638.1">
    <property type="nucleotide sequence ID" value="NC_026611.1"/>
</dbReference>
<evidence type="ECO:0000313" key="3">
    <source>
        <dbReference type="Proteomes" id="UP000202039"/>
    </source>
</evidence>
<dbReference type="EMBL" id="AP014629">
    <property type="protein sequence ID" value="BAP28906.1"/>
    <property type="molecule type" value="Genomic_DNA"/>
</dbReference>
<keyword evidence="1" id="KW-0812">Transmembrane</keyword>
<name>A0A077K9V2_9CAUD</name>